<gene>
    <name evidence="2" type="ORF">METZ01_LOCUS75876</name>
</gene>
<dbReference type="Gene3D" id="3.20.20.120">
    <property type="entry name" value="Enolase-like C-terminal domain"/>
    <property type="match status" value="1"/>
</dbReference>
<dbReference type="SMART" id="SM00922">
    <property type="entry name" value="MR_MLE"/>
    <property type="match status" value="1"/>
</dbReference>
<dbReference type="InterPro" id="IPR036849">
    <property type="entry name" value="Enolase-like_C_sf"/>
</dbReference>
<protein>
    <recommendedName>
        <fullName evidence="1">Mandelate racemase/muconate lactonizing enzyme C-terminal domain-containing protein</fullName>
    </recommendedName>
</protein>
<feature type="domain" description="Mandelate racemase/muconate lactonizing enzyme C-terminal" evidence="1">
    <location>
        <begin position="137"/>
        <end position="247"/>
    </location>
</feature>
<dbReference type="SUPFAM" id="SSF51604">
    <property type="entry name" value="Enolase C-terminal domain-like"/>
    <property type="match status" value="1"/>
</dbReference>
<dbReference type="InterPro" id="IPR034593">
    <property type="entry name" value="DgoD-like"/>
</dbReference>
<proteinExistence type="predicted"/>
<dbReference type="InterPro" id="IPR029017">
    <property type="entry name" value="Enolase-like_N"/>
</dbReference>
<dbReference type="PANTHER" id="PTHR48080:SF2">
    <property type="entry name" value="D-GALACTONATE DEHYDRATASE"/>
    <property type="match status" value="1"/>
</dbReference>
<dbReference type="CDD" id="cd03316">
    <property type="entry name" value="MR_like"/>
    <property type="match status" value="1"/>
</dbReference>
<evidence type="ECO:0000259" key="1">
    <source>
        <dbReference type="SMART" id="SM00922"/>
    </source>
</evidence>
<sequence>VPVNFCETEFVRVYVTARTSWYFMIVTDKDQVETVVEFTKGENSLKVAAMIQTMLQRIGGADIKSEKSIHELLGIGDSIDGRSIKAAAISAIRSAFSHVEALKGGIPLVEYLGGEFRHRIPLYGNINRALFATDRMPSDFARAAESAVNRGFTVLKCAPFDEVQRPNLPETVLNTAGPGIERVAAVRKAVGDEVTILVDCHGRFEEFTAHLVAEQLEKLSIGWFEEPLGPNNEPEELKRVLPRITMPVAGGENGYGEEFFTSLLNDGVLDIIMPDLKYCGGVTEAVAAGHSAVALGKGYSIHSPSGPISLLSSGHATAAVDGAMFLEHAIDEVDWRAEVIQPAERVENGHLLINRTPGLGSQLNLDMLSSRGEHLII</sequence>
<name>A0A381U457_9ZZZZ</name>
<dbReference type="SFLD" id="SFLDS00001">
    <property type="entry name" value="Enolase"/>
    <property type="match status" value="1"/>
</dbReference>
<dbReference type="EMBL" id="UINC01005703">
    <property type="protein sequence ID" value="SVA23022.1"/>
    <property type="molecule type" value="Genomic_DNA"/>
</dbReference>
<dbReference type="Pfam" id="PF13378">
    <property type="entry name" value="MR_MLE_C"/>
    <property type="match status" value="1"/>
</dbReference>
<organism evidence="2">
    <name type="scientific">marine metagenome</name>
    <dbReference type="NCBI Taxonomy" id="408172"/>
    <lineage>
        <taxon>unclassified sequences</taxon>
        <taxon>metagenomes</taxon>
        <taxon>ecological metagenomes</taxon>
    </lineage>
</organism>
<dbReference type="InterPro" id="IPR013342">
    <property type="entry name" value="Mandelate_racemase_C"/>
</dbReference>
<evidence type="ECO:0000313" key="2">
    <source>
        <dbReference type="EMBL" id="SVA23022.1"/>
    </source>
</evidence>
<dbReference type="InterPro" id="IPR029065">
    <property type="entry name" value="Enolase_C-like"/>
</dbReference>
<dbReference type="Gene3D" id="3.30.390.10">
    <property type="entry name" value="Enolase-like, N-terminal domain"/>
    <property type="match status" value="1"/>
</dbReference>
<reference evidence="2" key="1">
    <citation type="submission" date="2018-05" db="EMBL/GenBank/DDBJ databases">
        <authorList>
            <person name="Lanie J.A."/>
            <person name="Ng W.-L."/>
            <person name="Kazmierczak K.M."/>
            <person name="Andrzejewski T.M."/>
            <person name="Davidsen T.M."/>
            <person name="Wayne K.J."/>
            <person name="Tettelin H."/>
            <person name="Glass J.I."/>
            <person name="Rusch D."/>
            <person name="Podicherti R."/>
            <person name="Tsui H.-C.T."/>
            <person name="Winkler M.E."/>
        </authorList>
    </citation>
    <scope>NUCLEOTIDE SEQUENCE</scope>
</reference>
<accession>A0A381U457</accession>
<dbReference type="AlphaFoldDB" id="A0A381U457"/>
<dbReference type="PANTHER" id="PTHR48080">
    <property type="entry name" value="D-GALACTONATE DEHYDRATASE-RELATED"/>
    <property type="match status" value="1"/>
</dbReference>
<feature type="non-terminal residue" evidence="2">
    <location>
        <position position="1"/>
    </location>
</feature>